<feature type="region of interest" description="Disordered" evidence="18">
    <location>
        <begin position="751"/>
        <end position="804"/>
    </location>
</feature>
<keyword evidence="5 19" id="KW-0812">Transmembrane</keyword>
<dbReference type="SMART" id="SM00231">
    <property type="entry name" value="FA58C"/>
    <property type="match status" value="2"/>
</dbReference>
<dbReference type="GO" id="GO:0030424">
    <property type="term" value="C:axon"/>
    <property type="evidence" value="ECO:0007669"/>
    <property type="project" value="TreeGrafter"/>
</dbReference>
<evidence type="ECO:0000256" key="13">
    <source>
        <dbReference type="ARBA" id="ARBA00023136"/>
    </source>
</evidence>
<dbReference type="Proteomes" id="UP001318040">
    <property type="component" value="Chromosome 34"/>
</dbReference>
<evidence type="ECO:0000313" key="24">
    <source>
        <dbReference type="RefSeq" id="XP_032821519.1"/>
    </source>
</evidence>
<dbReference type="Gene3D" id="2.60.120.290">
    <property type="entry name" value="Spermadhesin, CUB domain"/>
    <property type="match status" value="2"/>
</dbReference>
<evidence type="ECO:0000256" key="8">
    <source>
        <dbReference type="ARBA" id="ARBA00022737"/>
    </source>
</evidence>
<dbReference type="FunFam" id="2.60.120.260:FF:000002">
    <property type="entry name" value="Coagulation factor VIII"/>
    <property type="match status" value="1"/>
</dbReference>
<dbReference type="SUPFAM" id="SSF49854">
    <property type="entry name" value="Spermadhesin, CUB domain"/>
    <property type="match status" value="2"/>
</dbReference>
<dbReference type="Pfam" id="PF00754">
    <property type="entry name" value="F5_F8_type_C"/>
    <property type="match status" value="2"/>
</dbReference>
<feature type="chain" id="PRO_5042579976" evidence="20">
    <location>
        <begin position="22"/>
        <end position="804"/>
    </location>
</feature>
<feature type="region of interest" description="Disordered" evidence="18">
    <location>
        <begin position="603"/>
        <end position="713"/>
    </location>
</feature>
<feature type="domain" description="F5/8 type C" evidence="22">
    <location>
        <begin position="280"/>
        <end position="430"/>
    </location>
</feature>
<keyword evidence="15" id="KW-0675">Receptor</keyword>
<dbReference type="SMART" id="SM00042">
    <property type="entry name" value="CUB"/>
    <property type="match status" value="2"/>
</dbReference>
<evidence type="ECO:0000313" key="23">
    <source>
        <dbReference type="Proteomes" id="UP001318040"/>
    </source>
</evidence>
<dbReference type="GeneID" id="116948684"/>
<keyword evidence="7 20" id="KW-0732">Signal</keyword>
<evidence type="ECO:0000256" key="6">
    <source>
        <dbReference type="ARBA" id="ARBA00022723"/>
    </source>
</evidence>
<dbReference type="GO" id="GO:0098978">
    <property type="term" value="C:glutamatergic synapse"/>
    <property type="evidence" value="ECO:0007669"/>
    <property type="project" value="TreeGrafter"/>
</dbReference>
<feature type="compositionally biased region" description="Pro residues" evidence="18">
    <location>
        <begin position="691"/>
        <end position="711"/>
    </location>
</feature>
<dbReference type="SUPFAM" id="SSF49785">
    <property type="entry name" value="Galactose-binding domain-like"/>
    <property type="match status" value="2"/>
</dbReference>
<feature type="domain" description="F5/8 type C" evidence="22">
    <location>
        <begin position="437"/>
        <end position="594"/>
    </location>
</feature>
<evidence type="ECO:0000256" key="11">
    <source>
        <dbReference type="ARBA" id="ARBA00022902"/>
    </source>
</evidence>
<dbReference type="InterPro" id="IPR035914">
    <property type="entry name" value="Sperma_CUB_dom_sf"/>
</dbReference>
<evidence type="ECO:0000256" key="2">
    <source>
        <dbReference type="ARBA" id="ARBA00006078"/>
    </source>
</evidence>
<dbReference type="AlphaFoldDB" id="A0AAJ7TQ46"/>
<evidence type="ECO:0000256" key="3">
    <source>
        <dbReference type="ARBA" id="ARBA00022473"/>
    </source>
</evidence>
<keyword evidence="13 19" id="KW-0472">Membrane</keyword>
<keyword evidence="14 17" id="KW-1015">Disulfide bond</keyword>
<evidence type="ECO:0000259" key="21">
    <source>
        <dbReference type="PROSITE" id="PS01180"/>
    </source>
</evidence>
<evidence type="ECO:0000256" key="15">
    <source>
        <dbReference type="ARBA" id="ARBA00023170"/>
    </source>
</evidence>
<dbReference type="CDD" id="cd00057">
    <property type="entry name" value="FA58C"/>
    <property type="match status" value="2"/>
</dbReference>
<dbReference type="GO" id="GO:0008201">
    <property type="term" value="F:heparin binding"/>
    <property type="evidence" value="ECO:0007669"/>
    <property type="project" value="UniProtKB-KW"/>
</dbReference>
<dbReference type="InterPro" id="IPR022579">
    <property type="entry name" value="Neuropilin_C"/>
</dbReference>
<evidence type="ECO:0000256" key="17">
    <source>
        <dbReference type="PROSITE-ProRule" id="PRU00059"/>
    </source>
</evidence>
<dbReference type="InterPro" id="IPR008979">
    <property type="entry name" value="Galactose-bd-like_sf"/>
</dbReference>
<feature type="disulfide bond" evidence="17">
    <location>
        <begin position="27"/>
        <end position="54"/>
    </location>
</feature>
<keyword evidence="6" id="KW-0479">Metal-binding</keyword>
<comment type="similarity">
    <text evidence="2">Belongs to the neuropilin family.</text>
</comment>
<keyword evidence="3" id="KW-0217">Developmental protein</keyword>
<reference evidence="24" key="1">
    <citation type="submission" date="2025-08" db="UniProtKB">
        <authorList>
            <consortium name="RefSeq"/>
        </authorList>
    </citation>
    <scope>IDENTIFICATION</scope>
    <source>
        <tissue evidence="24">Sperm</tissue>
    </source>
</reference>
<dbReference type="PANTHER" id="PTHR46806:SF2">
    <property type="entry name" value="NEUROPILIN-2"/>
    <property type="match status" value="1"/>
</dbReference>
<name>A0AAJ7TQ46_PETMA</name>
<keyword evidence="9" id="KW-0221">Differentiation</keyword>
<dbReference type="InterPro" id="IPR000421">
    <property type="entry name" value="FA58C"/>
</dbReference>
<dbReference type="KEGG" id="pmrn:116948684"/>
<dbReference type="PANTHER" id="PTHR46806">
    <property type="entry name" value="F5/8 TYPE C DOMAIN-CONTAINING PROTEIN"/>
    <property type="match status" value="1"/>
</dbReference>
<dbReference type="RefSeq" id="XP_032821519.1">
    <property type="nucleotide sequence ID" value="XM_032965628.1"/>
</dbReference>
<evidence type="ECO:0000256" key="19">
    <source>
        <dbReference type="SAM" id="Phobius"/>
    </source>
</evidence>
<feature type="domain" description="CUB" evidence="21">
    <location>
        <begin position="27"/>
        <end position="142"/>
    </location>
</feature>
<dbReference type="FunFam" id="2.60.120.290:FF:000010">
    <property type="entry name" value="Neuropilin"/>
    <property type="match status" value="1"/>
</dbReference>
<dbReference type="PROSITE" id="PS50022">
    <property type="entry name" value="FA58C_3"/>
    <property type="match status" value="2"/>
</dbReference>
<comment type="subcellular location">
    <subcellularLocation>
        <location evidence="1">Membrane</location>
        <topology evidence="1">Single-pass type I membrane protein</topology>
    </subcellularLocation>
</comment>
<dbReference type="GO" id="GO:0045211">
    <property type="term" value="C:postsynaptic membrane"/>
    <property type="evidence" value="ECO:0007669"/>
    <property type="project" value="TreeGrafter"/>
</dbReference>
<evidence type="ECO:0000256" key="14">
    <source>
        <dbReference type="ARBA" id="ARBA00023157"/>
    </source>
</evidence>
<proteinExistence type="inferred from homology"/>
<dbReference type="GO" id="GO:0046872">
    <property type="term" value="F:metal ion binding"/>
    <property type="evidence" value="ECO:0007669"/>
    <property type="project" value="UniProtKB-KW"/>
</dbReference>
<dbReference type="FunFam" id="2.60.120.260:FF:000013">
    <property type="entry name" value="Neuropilin"/>
    <property type="match status" value="1"/>
</dbReference>
<dbReference type="GO" id="GO:0017154">
    <property type="term" value="F:semaphorin receptor activity"/>
    <property type="evidence" value="ECO:0007669"/>
    <property type="project" value="TreeGrafter"/>
</dbReference>
<dbReference type="PROSITE" id="PS01285">
    <property type="entry name" value="FA58C_1"/>
    <property type="match status" value="1"/>
</dbReference>
<evidence type="ECO:0000256" key="10">
    <source>
        <dbReference type="ARBA" id="ARBA00022837"/>
    </source>
</evidence>
<evidence type="ECO:0000256" key="7">
    <source>
        <dbReference type="ARBA" id="ARBA00022729"/>
    </source>
</evidence>
<dbReference type="PROSITE" id="PS01286">
    <property type="entry name" value="FA58C_2"/>
    <property type="match status" value="2"/>
</dbReference>
<dbReference type="PROSITE" id="PS01180">
    <property type="entry name" value="CUB"/>
    <property type="match status" value="2"/>
</dbReference>
<evidence type="ECO:0000256" key="16">
    <source>
        <dbReference type="ARBA" id="ARBA00023180"/>
    </source>
</evidence>
<evidence type="ECO:0000256" key="12">
    <source>
        <dbReference type="ARBA" id="ARBA00022989"/>
    </source>
</evidence>
<evidence type="ECO:0000256" key="18">
    <source>
        <dbReference type="SAM" id="MobiDB-lite"/>
    </source>
</evidence>
<accession>A0AAJ7TQ46</accession>
<gene>
    <name evidence="24" type="primary">LOC116948684</name>
</gene>
<feature type="signal peptide" evidence="20">
    <location>
        <begin position="1"/>
        <end position="21"/>
    </location>
</feature>
<keyword evidence="12 19" id="KW-1133">Transmembrane helix</keyword>
<dbReference type="CDD" id="cd00041">
    <property type="entry name" value="CUB"/>
    <property type="match status" value="2"/>
</dbReference>
<evidence type="ECO:0000256" key="1">
    <source>
        <dbReference type="ARBA" id="ARBA00004479"/>
    </source>
</evidence>
<dbReference type="InterPro" id="IPR050633">
    <property type="entry name" value="Neuropilin_MCO_CoagFactor"/>
</dbReference>
<keyword evidence="10" id="KW-0106">Calcium</keyword>
<dbReference type="Gene3D" id="2.60.120.260">
    <property type="entry name" value="Galactose-binding domain-like"/>
    <property type="match status" value="2"/>
</dbReference>
<organism evidence="23 24">
    <name type="scientific">Petromyzon marinus</name>
    <name type="common">Sea lamprey</name>
    <dbReference type="NCBI Taxonomy" id="7757"/>
    <lineage>
        <taxon>Eukaryota</taxon>
        <taxon>Metazoa</taxon>
        <taxon>Chordata</taxon>
        <taxon>Craniata</taxon>
        <taxon>Vertebrata</taxon>
        <taxon>Cyclostomata</taxon>
        <taxon>Hyperoartia</taxon>
        <taxon>Petromyzontiformes</taxon>
        <taxon>Petromyzontidae</taxon>
        <taxon>Petromyzon</taxon>
    </lineage>
</organism>
<dbReference type="Pfam" id="PF00431">
    <property type="entry name" value="CUB"/>
    <property type="match status" value="2"/>
</dbReference>
<feature type="domain" description="CUB" evidence="21">
    <location>
        <begin position="148"/>
        <end position="270"/>
    </location>
</feature>
<feature type="transmembrane region" description="Helical" evidence="19">
    <location>
        <begin position="721"/>
        <end position="746"/>
    </location>
</feature>
<evidence type="ECO:0000259" key="22">
    <source>
        <dbReference type="PROSITE" id="PS50022"/>
    </source>
</evidence>
<evidence type="ECO:0000256" key="4">
    <source>
        <dbReference type="ARBA" id="ARBA00022674"/>
    </source>
</evidence>
<keyword evidence="23" id="KW-1185">Reference proteome</keyword>
<sequence>MRPLSWVAVLLCALLARTVSAEGGSDCGGVVVVSLPGYLTSPGYPEDYPPHQTCSWQLRAPSPEQKLLINFNPHFDMEKNSCRFDYVQVWDDGDEKSGDDSGKFCGTVAPAPILSSGPTLHVKFVSDYTTQGAGFSLRYELYKPGVDCSRNFTAPSGRIASPGHPLGYPPNAACVFVVSPPPPHAYILLTFRTFHLEADPDDGSASEGSACKYDHVEVWDGLPTVGLLIVRLCGSKIPDPVVAVTGTMTLVFHSDNAIAKDGFSASYTVLPSRPAESFPCFAPLGMELGTIPDARVSASSSYHTGTWLPQQGRLHHPLNAWTPAVDSNREWIQVDLGSLKIVTAVATQGAISINSGRVYYVTSYRVYVGVTGSDWSPIREERQLKQFVGNTDESTVVQNKLPVRVVTRFVRVKPQTWENGIAMRLELYGCSISDYPCSEKLGLMSGRLRDEQITASASRDDSHWGPAAARLMAPLFGWAPPVKGTGHWLQVDLGQVVALSGLVVQGAKGPLASSADARLFVRKFRLEYSGDDGHSWAPITRDGASGTSKQFDGNSNWDMPEVRRFPVVTARYVRLYPERWGAGGGGLRLELLGCTLPGWVEPPTRRNVSSSEGPAGPPCPHGEWPHGCSGEDVLSEHSSGERGASLTTLAPRPQATSPPDSTADLARVPEFRTGAAGKWSTSSSPRRHPAPTTPPSSSSPPPPPPPTPTPGPKSAYTSLDLVLISIIGISSLGIVLGAVCVGLLAFCTSPCQAGRSSPPPPPPNGTITKPRLPAGEGTGGLELCDGAANGVRGKVGRQSSSSEA</sequence>
<protein>
    <submittedName>
        <fullName evidence="24">Neuropilin-2-like isoform X1</fullName>
    </submittedName>
</protein>
<dbReference type="FunFam" id="2.60.120.290:FF:000003">
    <property type="entry name" value="Neuropilin"/>
    <property type="match status" value="1"/>
</dbReference>
<dbReference type="GO" id="GO:0007411">
    <property type="term" value="P:axon guidance"/>
    <property type="evidence" value="ECO:0007669"/>
    <property type="project" value="TreeGrafter"/>
</dbReference>
<comment type="caution">
    <text evidence="17">Lacks conserved residue(s) required for the propagation of feature annotation.</text>
</comment>
<evidence type="ECO:0000256" key="5">
    <source>
        <dbReference type="ARBA" id="ARBA00022692"/>
    </source>
</evidence>
<dbReference type="InterPro" id="IPR000859">
    <property type="entry name" value="CUB_dom"/>
</dbReference>
<evidence type="ECO:0000256" key="9">
    <source>
        <dbReference type="ARBA" id="ARBA00022782"/>
    </source>
</evidence>
<keyword evidence="16" id="KW-0325">Glycoprotein</keyword>
<keyword evidence="11" id="KW-0524">Neurogenesis</keyword>
<keyword evidence="4" id="KW-0358">Heparin-binding</keyword>
<keyword evidence="8" id="KW-0677">Repeat</keyword>
<evidence type="ECO:0000256" key="20">
    <source>
        <dbReference type="SAM" id="SignalP"/>
    </source>
</evidence>
<dbReference type="Pfam" id="PF11980">
    <property type="entry name" value="DUF3481"/>
    <property type="match status" value="1"/>
</dbReference>